<protein>
    <submittedName>
        <fullName evidence="1">Uncharacterized protein</fullName>
    </submittedName>
</protein>
<dbReference type="AlphaFoldDB" id="A0A3R8SZM5"/>
<proteinExistence type="predicted"/>
<sequence length="64" mass="6977">MSEQTTLAAATITAALLARLPAEDGVPSLGDIAYHFQRAYLGVLEGQKKAIEELERRRPAQNQP</sequence>
<dbReference type="RefSeq" id="WP_125244924.1">
    <property type="nucleotide sequence ID" value="NZ_RSED01000019.1"/>
</dbReference>
<reference evidence="1 2" key="1">
    <citation type="submission" date="2018-12" db="EMBL/GenBank/DDBJ databases">
        <title>The whole draft genome of Aquabacterium sp. SJQ9.</title>
        <authorList>
            <person name="Sun L."/>
            <person name="Gao X."/>
            <person name="Chen W."/>
            <person name="Huang K."/>
        </authorList>
    </citation>
    <scope>NUCLEOTIDE SEQUENCE [LARGE SCALE GENOMIC DNA]</scope>
    <source>
        <strain evidence="1 2">SJQ9</strain>
    </source>
</reference>
<dbReference type="Proteomes" id="UP000269265">
    <property type="component" value="Unassembled WGS sequence"/>
</dbReference>
<evidence type="ECO:0000313" key="2">
    <source>
        <dbReference type="Proteomes" id="UP000269265"/>
    </source>
</evidence>
<dbReference type="EMBL" id="RSED01000019">
    <property type="protein sequence ID" value="RRS02730.1"/>
    <property type="molecule type" value="Genomic_DNA"/>
</dbReference>
<name>A0A3R8SZM5_9BURK</name>
<accession>A0A3R8SZM5</accession>
<evidence type="ECO:0000313" key="1">
    <source>
        <dbReference type="EMBL" id="RRS02730.1"/>
    </source>
</evidence>
<gene>
    <name evidence="1" type="ORF">EIP75_19305</name>
</gene>
<organism evidence="1 2">
    <name type="scientific">Aquabacterium soli</name>
    <dbReference type="NCBI Taxonomy" id="2493092"/>
    <lineage>
        <taxon>Bacteria</taxon>
        <taxon>Pseudomonadati</taxon>
        <taxon>Pseudomonadota</taxon>
        <taxon>Betaproteobacteria</taxon>
        <taxon>Burkholderiales</taxon>
        <taxon>Aquabacterium</taxon>
    </lineage>
</organism>
<keyword evidence="2" id="KW-1185">Reference proteome</keyword>
<comment type="caution">
    <text evidence="1">The sequence shown here is derived from an EMBL/GenBank/DDBJ whole genome shotgun (WGS) entry which is preliminary data.</text>
</comment>